<comment type="function">
    <text evidence="4">Uses inorganic polyphosphate (polyP) as a donor to convert GDP to GTP or ADP to ATP.</text>
</comment>
<evidence type="ECO:0000256" key="4">
    <source>
        <dbReference type="RuleBase" id="RU369062"/>
    </source>
</evidence>
<dbReference type="RefSeq" id="WP_035758106.1">
    <property type="nucleotide sequence ID" value="NZ_JRNH01000032.1"/>
</dbReference>
<evidence type="ECO:0000256" key="1">
    <source>
        <dbReference type="ARBA" id="ARBA00009924"/>
    </source>
</evidence>
<comment type="similarity">
    <text evidence="1 4">Belongs to the polyphosphate kinase 2 (PPK2) family. Class I subfamily.</text>
</comment>
<dbReference type="InterPro" id="IPR022486">
    <property type="entry name" value="PPK2_PA0141"/>
</dbReference>
<dbReference type="PANTHER" id="PTHR34383:SF1">
    <property type="entry name" value="ADP-POLYPHOSPHATE PHOSPHOTRANSFERASE"/>
    <property type="match status" value="1"/>
</dbReference>
<dbReference type="Gene3D" id="3.40.50.300">
    <property type="entry name" value="P-loop containing nucleotide triphosphate hydrolases"/>
    <property type="match status" value="1"/>
</dbReference>
<dbReference type="EMBL" id="JRNH01000032">
    <property type="protein sequence ID" value="KGF19571.1"/>
    <property type="molecule type" value="Genomic_DNA"/>
</dbReference>
<evidence type="ECO:0000256" key="2">
    <source>
        <dbReference type="ARBA" id="ARBA00022679"/>
    </source>
</evidence>
<evidence type="ECO:0000313" key="7">
    <source>
        <dbReference type="EMBL" id="KGF19571.1"/>
    </source>
</evidence>
<feature type="domain" description="Polyphosphate kinase-2-related" evidence="6">
    <location>
        <begin position="123"/>
        <end position="346"/>
    </location>
</feature>
<proteinExistence type="inferred from homology"/>
<keyword evidence="3 4" id="KW-0418">Kinase</keyword>
<evidence type="ECO:0000256" key="3">
    <source>
        <dbReference type="ARBA" id="ARBA00022777"/>
    </source>
</evidence>
<dbReference type="SUPFAM" id="SSF52540">
    <property type="entry name" value="P-loop containing nucleoside triphosphate hydrolases"/>
    <property type="match status" value="1"/>
</dbReference>
<feature type="region of interest" description="Disordered" evidence="5">
    <location>
        <begin position="1"/>
        <end position="71"/>
    </location>
</feature>
<dbReference type="AlphaFoldDB" id="A0A095YBV3"/>
<protein>
    <recommendedName>
        <fullName evidence="4">ADP/GDP-polyphosphate phosphotransferase</fullName>
        <ecNumber evidence="4">2.7.4.-</ecNumber>
    </recommendedName>
    <alternativeName>
        <fullName evidence="4">Polyphosphate kinase PPK2</fullName>
    </alternativeName>
</protein>
<evidence type="ECO:0000259" key="6">
    <source>
        <dbReference type="Pfam" id="PF03976"/>
    </source>
</evidence>
<feature type="compositionally biased region" description="Polar residues" evidence="5">
    <location>
        <begin position="1"/>
        <end position="19"/>
    </location>
</feature>
<dbReference type="Proteomes" id="UP000053528">
    <property type="component" value="Unassembled WGS sequence"/>
</dbReference>
<evidence type="ECO:0000256" key="5">
    <source>
        <dbReference type="SAM" id="MobiDB-lite"/>
    </source>
</evidence>
<comment type="subunit">
    <text evidence="4">Homotetramer.</text>
</comment>
<reference evidence="7 8" key="1">
    <citation type="submission" date="2014-07" db="EMBL/GenBank/DDBJ databases">
        <authorList>
            <person name="McCorrison J."/>
            <person name="Sanka R."/>
            <person name="Torralba M."/>
            <person name="Gillis M."/>
            <person name="Haft D.H."/>
            <person name="Methe B."/>
            <person name="Sutton G."/>
            <person name="Nelson K.E."/>
        </authorList>
    </citation>
    <scope>NUCLEOTIDE SEQUENCE [LARGE SCALE GENOMIC DNA]</scope>
    <source>
        <strain evidence="7 8">DNF00011</strain>
    </source>
</reference>
<evidence type="ECO:0000313" key="8">
    <source>
        <dbReference type="Proteomes" id="UP000053528"/>
    </source>
</evidence>
<keyword evidence="2 4" id="KW-0808">Transferase</keyword>
<dbReference type="PANTHER" id="PTHR34383">
    <property type="entry name" value="POLYPHOSPHATE:AMP PHOSPHOTRANSFERASE-RELATED"/>
    <property type="match status" value="1"/>
</dbReference>
<dbReference type="NCBIfam" id="TIGR03707">
    <property type="entry name" value="PPK2_P_aer"/>
    <property type="match status" value="1"/>
</dbReference>
<gene>
    <name evidence="7" type="ORF">HMPREF2128_10990</name>
</gene>
<accession>A0A095YBV3</accession>
<dbReference type="EC" id="2.7.4.-" evidence="4"/>
<organism evidence="7 8">
    <name type="scientific">Pseudoglutamicibacter albus DNF00011</name>
    <dbReference type="NCBI Taxonomy" id="1401063"/>
    <lineage>
        <taxon>Bacteria</taxon>
        <taxon>Bacillati</taxon>
        <taxon>Actinomycetota</taxon>
        <taxon>Actinomycetes</taxon>
        <taxon>Micrococcales</taxon>
        <taxon>Micrococcaceae</taxon>
        <taxon>Pseudoglutamicibacter</taxon>
    </lineage>
</organism>
<name>A0A095YBV3_9MICC</name>
<dbReference type="InterPro" id="IPR022488">
    <property type="entry name" value="PPK2-related"/>
</dbReference>
<dbReference type="InterPro" id="IPR027417">
    <property type="entry name" value="P-loop_NTPase"/>
</dbReference>
<feature type="compositionally biased region" description="Basic and acidic residues" evidence="5">
    <location>
        <begin position="21"/>
        <end position="36"/>
    </location>
</feature>
<comment type="caution">
    <text evidence="7">The sequence shown here is derived from an EMBL/GenBank/DDBJ whole genome shotgun (WGS) entry which is preliminary data.</text>
</comment>
<dbReference type="Pfam" id="PF03976">
    <property type="entry name" value="PPK2"/>
    <property type="match status" value="1"/>
</dbReference>
<sequence length="386" mass="44474">MATSRKGSSNNSKAQSEANTVEDKDVKSADASDASKEQAAMTAEPNRELNGEEALYTVSGTTNRREEKDEFLKQFGDDVDYKELDKSETRFDPIKDDAEDRISKLELDDDAWRQGYPYEKKLGRREYEKEKRKLQIELLKMQRWMQDNDERLVIIFEGRDAAGKGGAIKRFTEHLNPRGARVVALAKPTEVEQTQWYFQRYIQHLPSGGEIVLFDRSWYNRAGVERVMGYCTPRQYVEFMRETPELERMLVNSGIRLVKLWFSVSRAEQLHRFASRGTDPVRQWKLSPTDLASLDKWDDYTEAKQAMFFYTHTGDAPWTVVKSNDKKRARLEAIRHVLNTVDYPGKDPEVVYEPDPLIVGSADRVFEADEGPVGEFPLIDGFASDN</sequence>
<dbReference type="GO" id="GO:0008976">
    <property type="term" value="F:polyphosphate kinase activity"/>
    <property type="evidence" value="ECO:0007669"/>
    <property type="project" value="UniProtKB-UniRule"/>
</dbReference>
<dbReference type="GO" id="GO:0006793">
    <property type="term" value="P:phosphorus metabolic process"/>
    <property type="evidence" value="ECO:0007669"/>
    <property type="project" value="InterPro"/>
</dbReference>